<dbReference type="RefSeq" id="WP_190947107.1">
    <property type="nucleotide sequence ID" value="NZ_JACJSI010000445.1"/>
</dbReference>
<sequence>MFIHVPPIAQIPTITYTQGKYQAQAPDWSKITWDTLPPVQQPGYLKIPQKYISIFGYDPSRSWTVGQKVGSVVMLGDADDALKMSNFTLKSIDKIASLPKKLTLKDIGLMKWQTPASLVKAIPRLGNLSVSRVPVLAPLLSRGNSVGGRRISQLLRSNPQGANTPLGKLDLSKYSINSVPGLTLTPLGKFQTWQQAYINQVPGLNQVPFDKMPQPINSGVGVVGIASVVLGTSERGDPSRVSASQTLLTGGLWQRY</sequence>
<comment type="caution">
    <text evidence="1">The sequence shown here is derived from an EMBL/GenBank/DDBJ whole genome shotgun (WGS) entry which is preliminary data.</text>
</comment>
<gene>
    <name evidence="1" type="ORF">H6G97_46705</name>
</gene>
<organism evidence="1 2">
    <name type="scientific">Nostoc flagelliforme FACHB-838</name>
    <dbReference type="NCBI Taxonomy" id="2692904"/>
    <lineage>
        <taxon>Bacteria</taxon>
        <taxon>Bacillati</taxon>
        <taxon>Cyanobacteriota</taxon>
        <taxon>Cyanophyceae</taxon>
        <taxon>Nostocales</taxon>
        <taxon>Nostocaceae</taxon>
        <taxon>Nostoc</taxon>
    </lineage>
</organism>
<proteinExistence type="predicted"/>
<evidence type="ECO:0000313" key="1">
    <source>
        <dbReference type="EMBL" id="MBD2536380.1"/>
    </source>
</evidence>
<dbReference type="EMBL" id="JACJSI010000445">
    <property type="protein sequence ID" value="MBD2536380.1"/>
    <property type="molecule type" value="Genomic_DNA"/>
</dbReference>
<evidence type="ECO:0000313" key="2">
    <source>
        <dbReference type="Proteomes" id="UP000623440"/>
    </source>
</evidence>
<reference evidence="1 2" key="1">
    <citation type="journal article" date="2020" name="ISME J.">
        <title>Comparative genomics reveals insights into cyanobacterial evolution and habitat adaptation.</title>
        <authorList>
            <person name="Chen M.Y."/>
            <person name="Teng W.K."/>
            <person name="Zhao L."/>
            <person name="Hu C.X."/>
            <person name="Zhou Y.K."/>
            <person name="Han B.P."/>
            <person name="Song L.R."/>
            <person name="Shu W.S."/>
        </authorList>
    </citation>
    <scope>NUCLEOTIDE SEQUENCE [LARGE SCALE GENOMIC DNA]</scope>
    <source>
        <strain evidence="1 2">FACHB-838</strain>
    </source>
</reference>
<accession>A0ABR8E4D3</accession>
<dbReference type="Proteomes" id="UP000623440">
    <property type="component" value="Unassembled WGS sequence"/>
</dbReference>
<keyword evidence="2" id="KW-1185">Reference proteome</keyword>
<protein>
    <submittedName>
        <fullName evidence="1">Uncharacterized protein</fullName>
    </submittedName>
</protein>
<name>A0ABR8E4D3_9NOSO</name>